<keyword evidence="6" id="KW-1185">Reference proteome</keyword>
<proteinExistence type="predicted"/>
<organism evidence="5 6">
    <name type="scientific">Dovyalis caffra</name>
    <dbReference type="NCBI Taxonomy" id="77055"/>
    <lineage>
        <taxon>Eukaryota</taxon>
        <taxon>Viridiplantae</taxon>
        <taxon>Streptophyta</taxon>
        <taxon>Embryophyta</taxon>
        <taxon>Tracheophyta</taxon>
        <taxon>Spermatophyta</taxon>
        <taxon>Magnoliopsida</taxon>
        <taxon>eudicotyledons</taxon>
        <taxon>Gunneridae</taxon>
        <taxon>Pentapetalae</taxon>
        <taxon>rosids</taxon>
        <taxon>fabids</taxon>
        <taxon>Malpighiales</taxon>
        <taxon>Salicaceae</taxon>
        <taxon>Flacourtieae</taxon>
        <taxon>Dovyalis</taxon>
    </lineage>
</organism>
<gene>
    <name evidence="5" type="ORF">DCAF_LOCUS5910</name>
</gene>
<keyword evidence="1" id="KW-0732">Signal</keyword>
<dbReference type="GO" id="GO:0004672">
    <property type="term" value="F:protein kinase activity"/>
    <property type="evidence" value="ECO:0007669"/>
    <property type="project" value="InterPro"/>
</dbReference>
<protein>
    <recommendedName>
        <fullName evidence="4">Bulb-type lectin domain-containing protein</fullName>
    </recommendedName>
</protein>
<dbReference type="InterPro" id="IPR036426">
    <property type="entry name" value="Bulb-type_lectin_dom_sf"/>
</dbReference>
<dbReference type="EMBL" id="CAWUPB010000893">
    <property type="protein sequence ID" value="CAK7328190.1"/>
    <property type="molecule type" value="Genomic_DNA"/>
</dbReference>
<dbReference type="Pfam" id="PF01453">
    <property type="entry name" value="B_lectin"/>
    <property type="match status" value="1"/>
</dbReference>
<keyword evidence="2" id="KW-1015">Disulfide bond</keyword>
<keyword evidence="3" id="KW-0325">Glycoprotein</keyword>
<evidence type="ECO:0000313" key="5">
    <source>
        <dbReference type="EMBL" id="CAK7328190.1"/>
    </source>
</evidence>
<name>A0AAV1R5D6_9ROSI</name>
<dbReference type="AlphaFoldDB" id="A0AAV1R5D6"/>
<dbReference type="Gene3D" id="3.30.200.20">
    <property type="entry name" value="Phosphorylase Kinase, domain 1"/>
    <property type="match status" value="1"/>
</dbReference>
<dbReference type="Gene3D" id="1.10.510.10">
    <property type="entry name" value="Transferase(Phosphotransferase) domain 1"/>
    <property type="match status" value="2"/>
</dbReference>
<evidence type="ECO:0000259" key="4">
    <source>
        <dbReference type="Pfam" id="PF01453"/>
    </source>
</evidence>
<evidence type="ECO:0000256" key="1">
    <source>
        <dbReference type="ARBA" id="ARBA00022729"/>
    </source>
</evidence>
<dbReference type="PANTHER" id="PTHR47976">
    <property type="entry name" value="G-TYPE LECTIN S-RECEPTOR-LIKE SERINE/THREONINE-PROTEIN KINASE SD2-5"/>
    <property type="match status" value="1"/>
</dbReference>
<evidence type="ECO:0000313" key="6">
    <source>
        <dbReference type="Proteomes" id="UP001314170"/>
    </source>
</evidence>
<reference evidence="5 6" key="1">
    <citation type="submission" date="2024-01" db="EMBL/GenBank/DDBJ databases">
        <authorList>
            <person name="Waweru B."/>
        </authorList>
    </citation>
    <scope>NUCLEOTIDE SEQUENCE [LARGE SCALE GENOMIC DNA]</scope>
</reference>
<dbReference type="SUPFAM" id="SSF51110">
    <property type="entry name" value="alpha-D-mannose-specific plant lectins"/>
    <property type="match status" value="1"/>
</dbReference>
<comment type="caution">
    <text evidence="5">The sequence shown here is derived from an EMBL/GenBank/DDBJ whole genome shotgun (WGS) entry which is preliminary data.</text>
</comment>
<dbReference type="PROSITE" id="PS00108">
    <property type="entry name" value="PROTEIN_KINASE_ST"/>
    <property type="match status" value="1"/>
</dbReference>
<dbReference type="Proteomes" id="UP001314170">
    <property type="component" value="Unassembled WGS sequence"/>
</dbReference>
<dbReference type="InterPro" id="IPR008271">
    <property type="entry name" value="Ser/Thr_kinase_AS"/>
</dbReference>
<dbReference type="SUPFAM" id="SSF56112">
    <property type="entry name" value="Protein kinase-like (PK-like)"/>
    <property type="match status" value="1"/>
</dbReference>
<dbReference type="InterPro" id="IPR051343">
    <property type="entry name" value="G-type_lectin_kinases/EP1-like"/>
</dbReference>
<feature type="domain" description="Bulb-type lectin" evidence="4">
    <location>
        <begin position="18"/>
        <end position="56"/>
    </location>
</feature>
<accession>A0AAV1R5D6</accession>
<sequence>MEIILHLGDLSLGAVSSGVMNDTGNFVLKNSNSDRLWESFDHPSDTLLPTQILEIEEFRFDAGDFMLNSINLPTGFAYDSYYRITSDASNSFNSGYRLIFNESGYMYMLRRSGHRFFLTEGTVSTADFYHRGILNFDSVFIQYFYPKTSGSNRSWSSVWSKPDNTCVNIGGGLGSGACRYNSICSLNDDKRPDCDCPQGFSLLDENDKYGSCIPDFELSCKDRLNSTEDHYDFQELINVDWPTSDYERFKPSDEDTCRKSCLNDCLFVVATFRDGCWKKKLPLSNGRVDSGMNGKATTKIQGEGDAMEIKLCCFTYKELTEATNDLKDELGRGGLGAVYKGRIPVGFTNVVAVKKLDKMVQDGEKEFKTEVNTQIIHCDIKPQNILTDDYYNARISDFGLPKFLMVHQRLRAKLRLSLEERKDMLHLNGPGTNQSLTNVDLEISEKAVLTDWAYDCYTNGTLDALLEDDPEAINDLSTVEKLLKVAFWCIHEEPSRRPTMWKVTQMLEGVVEVLTPPNPFPFSTISNDL</sequence>
<dbReference type="PANTHER" id="PTHR47976:SF15">
    <property type="entry name" value="G-TYPE LECTIN S-RECEPTOR-LIKE SERINE_THREONINE-PROTEIN KINASE RLK1"/>
    <property type="match status" value="1"/>
</dbReference>
<dbReference type="InterPro" id="IPR001480">
    <property type="entry name" value="Bulb-type_lectin_dom"/>
</dbReference>
<evidence type="ECO:0000256" key="3">
    <source>
        <dbReference type="ARBA" id="ARBA00023180"/>
    </source>
</evidence>
<dbReference type="InterPro" id="IPR011009">
    <property type="entry name" value="Kinase-like_dom_sf"/>
</dbReference>
<evidence type="ECO:0000256" key="2">
    <source>
        <dbReference type="ARBA" id="ARBA00023157"/>
    </source>
</evidence>